<comment type="caution">
    <text evidence="11">The sequence shown here is derived from an EMBL/GenBank/DDBJ whole genome shotgun (WGS) entry which is preliminary data.</text>
</comment>
<evidence type="ECO:0000256" key="9">
    <source>
        <dbReference type="RuleBase" id="RU003942"/>
    </source>
</evidence>
<protein>
    <recommendedName>
        <fullName evidence="8">Guanidinium exporter</fullName>
    </recommendedName>
</protein>
<evidence type="ECO:0000256" key="7">
    <source>
        <dbReference type="ARBA" id="ARBA00038151"/>
    </source>
</evidence>
<name>A0A8J2ZAZ4_9PROT</name>
<organism evidence="11 12">
    <name type="scientific">Caldovatus sediminis</name>
    <dbReference type="NCBI Taxonomy" id="2041189"/>
    <lineage>
        <taxon>Bacteria</taxon>
        <taxon>Pseudomonadati</taxon>
        <taxon>Pseudomonadota</taxon>
        <taxon>Alphaproteobacteria</taxon>
        <taxon>Acetobacterales</taxon>
        <taxon>Roseomonadaceae</taxon>
        <taxon>Caldovatus</taxon>
    </lineage>
</organism>
<keyword evidence="12" id="KW-1185">Reference proteome</keyword>
<dbReference type="FunFam" id="1.10.3730.20:FF:000001">
    <property type="entry name" value="Quaternary ammonium compound resistance transporter SugE"/>
    <property type="match status" value="1"/>
</dbReference>
<dbReference type="Pfam" id="PF00893">
    <property type="entry name" value="Multi_Drug_Res"/>
    <property type="match status" value="1"/>
</dbReference>
<sequence length="110" mass="11626">MTPFAPEWLWLSVAGLSEVVWTVTLKYTDGFTRLSWSLATLAAMAVSFYCMSRALQVLPIGTVYAVWTGIGAAGAALWGMAVEGDPATPLRILCLVLILAGVAGLKLAHG</sequence>
<evidence type="ECO:0000256" key="6">
    <source>
        <dbReference type="ARBA" id="ARBA00023136"/>
    </source>
</evidence>
<evidence type="ECO:0000256" key="3">
    <source>
        <dbReference type="ARBA" id="ARBA00022475"/>
    </source>
</evidence>
<dbReference type="GO" id="GO:0005886">
    <property type="term" value="C:plasma membrane"/>
    <property type="evidence" value="ECO:0007669"/>
    <property type="project" value="UniProtKB-SubCell"/>
</dbReference>
<keyword evidence="6 10" id="KW-0472">Membrane</keyword>
<dbReference type="Gene3D" id="1.10.3730.20">
    <property type="match status" value="1"/>
</dbReference>
<evidence type="ECO:0000256" key="4">
    <source>
        <dbReference type="ARBA" id="ARBA00022692"/>
    </source>
</evidence>
<proteinExistence type="inferred from homology"/>
<dbReference type="PANTHER" id="PTHR30561:SF0">
    <property type="entry name" value="GUANIDINIUM EXPORTER"/>
    <property type="match status" value="1"/>
</dbReference>
<keyword evidence="3" id="KW-1003">Cell membrane</keyword>
<evidence type="ECO:0000313" key="12">
    <source>
        <dbReference type="Proteomes" id="UP000597507"/>
    </source>
</evidence>
<dbReference type="PANTHER" id="PTHR30561">
    <property type="entry name" value="SMR FAMILY PROTON-DEPENDENT DRUG EFFLUX TRANSPORTER SUGE"/>
    <property type="match status" value="1"/>
</dbReference>
<reference evidence="11 12" key="1">
    <citation type="journal article" date="2014" name="Int. J. Syst. Evol. Microbiol.">
        <title>Complete genome sequence of Corynebacterium casei LMG S-19264T (=DSM 44701T), isolated from a smear-ripened cheese.</title>
        <authorList>
            <consortium name="US DOE Joint Genome Institute (JGI-PGF)"/>
            <person name="Walter F."/>
            <person name="Albersmeier A."/>
            <person name="Kalinowski J."/>
            <person name="Ruckert C."/>
        </authorList>
    </citation>
    <scope>NUCLEOTIDE SEQUENCE [LARGE SCALE GENOMIC DNA]</scope>
    <source>
        <strain evidence="11 12">CGMCC 1.16330</strain>
    </source>
</reference>
<dbReference type="GO" id="GO:1990961">
    <property type="term" value="P:xenobiotic detoxification by transmembrane export across the plasma membrane"/>
    <property type="evidence" value="ECO:0007669"/>
    <property type="project" value="UniProtKB-ARBA"/>
</dbReference>
<evidence type="ECO:0000256" key="10">
    <source>
        <dbReference type="SAM" id="Phobius"/>
    </source>
</evidence>
<gene>
    <name evidence="11" type="primary">sugE</name>
    <name evidence="11" type="ORF">GCM10010964_16900</name>
</gene>
<accession>A0A8J2ZAZ4</accession>
<dbReference type="InterPro" id="IPR000390">
    <property type="entry name" value="Small_drug/metabolite_transptr"/>
</dbReference>
<dbReference type="RefSeq" id="WP_188899576.1">
    <property type="nucleotide sequence ID" value="NZ_BMKS01000004.1"/>
</dbReference>
<keyword evidence="4 9" id="KW-0812">Transmembrane</keyword>
<evidence type="ECO:0000256" key="1">
    <source>
        <dbReference type="ARBA" id="ARBA00004651"/>
    </source>
</evidence>
<evidence type="ECO:0000256" key="2">
    <source>
        <dbReference type="ARBA" id="ARBA00022448"/>
    </source>
</evidence>
<dbReference type="InterPro" id="IPR037185">
    <property type="entry name" value="EmrE-like"/>
</dbReference>
<comment type="similarity">
    <text evidence="7">Belongs to the drug/metabolite transporter (DMT) superfamily. Small multidrug resistance (SMR) (TC 2.A.7.1) family. Gdx/SugE subfamily.</text>
</comment>
<dbReference type="GO" id="GO:0022857">
    <property type="term" value="F:transmembrane transporter activity"/>
    <property type="evidence" value="ECO:0007669"/>
    <property type="project" value="InterPro"/>
</dbReference>
<evidence type="ECO:0000313" key="11">
    <source>
        <dbReference type="EMBL" id="GGG29627.1"/>
    </source>
</evidence>
<dbReference type="AlphaFoldDB" id="A0A8J2ZAZ4"/>
<keyword evidence="2" id="KW-0813">Transport</keyword>
<dbReference type="InterPro" id="IPR045324">
    <property type="entry name" value="Small_multidrug_res"/>
</dbReference>
<dbReference type="Proteomes" id="UP000597507">
    <property type="component" value="Unassembled WGS sequence"/>
</dbReference>
<evidence type="ECO:0000256" key="8">
    <source>
        <dbReference type="ARBA" id="ARBA00039168"/>
    </source>
</evidence>
<evidence type="ECO:0000256" key="5">
    <source>
        <dbReference type="ARBA" id="ARBA00022989"/>
    </source>
</evidence>
<dbReference type="SUPFAM" id="SSF103481">
    <property type="entry name" value="Multidrug resistance efflux transporter EmrE"/>
    <property type="match status" value="1"/>
</dbReference>
<dbReference type="EMBL" id="BMKS01000004">
    <property type="protein sequence ID" value="GGG29627.1"/>
    <property type="molecule type" value="Genomic_DNA"/>
</dbReference>
<keyword evidence="5 10" id="KW-1133">Transmembrane helix</keyword>
<feature type="transmembrane region" description="Helical" evidence="10">
    <location>
        <begin position="34"/>
        <end position="51"/>
    </location>
</feature>
<feature type="transmembrane region" description="Helical" evidence="10">
    <location>
        <begin position="88"/>
        <end position="108"/>
    </location>
</feature>
<comment type="subcellular location">
    <subcellularLocation>
        <location evidence="1 9">Cell membrane</location>
        <topology evidence="1 9">Multi-pass membrane protein</topology>
    </subcellularLocation>
</comment>
<feature type="transmembrane region" description="Helical" evidence="10">
    <location>
        <begin position="63"/>
        <end position="82"/>
    </location>
</feature>